<organism evidence="2 3">
    <name type="scientific">Pleurodeles waltl</name>
    <name type="common">Iberian ribbed newt</name>
    <dbReference type="NCBI Taxonomy" id="8319"/>
    <lineage>
        <taxon>Eukaryota</taxon>
        <taxon>Metazoa</taxon>
        <taxon>Chordata</taxon>
        <taxon>Craniata</taxon>
        <taxon>Vertebrata</taxon>
        <taxon>Euteleostomi</taxon>
        <taxon>Amphibia</taxon>
        <taxon>Batrachia</taxon>
        <taxon>Caudata</taxon>
        <taxon>Salamandroidea</taxon>
        <taxon>Salamandridae</taxon>
        <taxon>Pleurodelinae</taxon>
        <taxon>Pleurodeles</taxon>
    </lineage>
</organism>
<comment type="caution">
    <text evidence="2">The sequence shown here is derived from an EMBL/GenBank/DDBJ whole genome shotgun (WGS) entry which is preliminary data.</text>
</comment>
<dbReference type="AlphaFoldDB" id="A0AAV7U4F0"/>
<evidence type="ECO:0000256" key="1">
    <source>
        <dbReference type="SAM" id="MobiDB-lite"/>
    </source>
</evidence>
<evidence type="ECO:0000313" key="3">
    <source>
        <dbReference type="Proteomes" id="UP001066276"/>
    </source>
</evidence>
<dbReference type="Proteomes" id="UP001066276">
    <property type="component" value="Chromosome 3_1"/>
</dbReference>
<proteinExistence type="predicted"/>
<evidence type="ECO:0000313" key="2">
    <source>
        <dbReference type="EMBL" id="KAJ1183777.1"/>
    </source>
</evidence>
<accession>A0AAV7U4F0</accession>
<feature type="region of interest" description="Disordered" evidence="1">
    <location>
        <begin position="1"/>
        <end position="73"/>
    </location>
</feature>
<name>A0AAV7U4F0_PLEWA</name>
<reference evidence="2" key="1">
    <citation type="journal article" date="2022" name="bioRxiv">
        <title>Sequencing and chromosome-scale assembly of the giantPleurodeles waltlgenome.</title>
        <authorList>
            <person name="Brown T."/>
            <person name="Elewa A."/>
            <person name="Iarovenko S."/>
            <person name="Subramanian E."/>
            <person name="Araus A.J."/>
            <person name="Petzold A."/>
            <person name="Susuki M."/>
            <person name="Suzuki K.-i.T."/>
            <person name="Hayashi T."/>
            <person name="Toyoda A."/>
            <person name="Oliveira C."/>
            <person name="Osipova E."/>
            <person name="Leigh N.D."/>
            <person name="Simon A."/>
            <person name="Yun M.H."/>
        </authorList>
    </citation>
    <scope>NUCLEOTIDE SEQUENCE</scope>
    <source>
        <strain evidence="2">20211129_DDA</strain>
        <tissue evidence="2">Liver</tissue>
    </source>
</reference>
<protein>
    <submittedName>
        <fullName evidence="2">Uncharacterized protein</fullName>
    </submittedName>
</protein>
<gene>
    <name evidence="2" type="ORF">NDU88_000591</name>
</gene>
<keyword evidence="3" id="KW-1185">Reference proteome</keyword>
<sequence length="73" mass="7549">MRRRRGPADAPLSPHNGSPWVTGVREPSASLCREDSRLTMAAPPTSGSDVPGTGASRSPGLVHGLFLSDPGIT</sequence>
<dbReference type="EMBL" id="JANPWB010000005">
    <property type="protein sequence ID" value="KAJ1183777.1"/>
    <property type="molecule type" value="Genomic_DNA"/>
</dbReference>